<dbReference type="Proteomes" id="UP000621455">
    <property type="component" value="Unassembled WGS sequence"/>
</dbReference>
<keyword evidence="1" id="KW-1133">Transmembrane helix</keyword>
<dbReference type="EMBL" id="WHJG01000034">
    <property type="protein sequence ID" value="NHZ82527.1"/>
    <property type="molecule type" value="Genomic_DNA"/>
</dbReference>
<evidence type="ECO:0000313" key="3">
    <source>
        <dbReference type="Proteomes" id="UP000621455"/>
    </source>
</evidence>
<comment type="caution">
    <text evidence="2">The sequence shown here is derived from an EMBL/GenBank/DDBJ whole genome shotgun (WGS) entry which is preliminary data.</text>
</comment>
<feature type="transmembrane region" description="Helical" evidence="1">
    <location>
        <begin position="67"/>
        <end position="83"/>
    </location>
</feature>
<feature type="transmembrane region" description="Helical" evidence="1">
    <location>
        <begin position="21"/>
        <end position="44"/>
    </location>
</feature>
<feature type="transmembrane region" description="Helical" evidence="1">
    <location>
        <begin position="90"/>
        <end position="111"/>
    </location>
</feature>
<organism evidence="2 3">
    <name type="scientific">Massilia frigida</name>
    <dbReference type="NCBI Taxonomy" id="2609281"/>
    <lineage>
        <taxon>Bacteria</taxon>
        <taxon>Pseudomonadati</taxon>
        <taxon>Pseudomonadota</taxon>
        <taxon>Betaproteobacteria</taxon>
        <taxon>Burkholderiales</taxon>
        <taxon>Oxalobacteraceae</taxon>
        <taxon>Telluria group</taxon>
        <taxon>Massilia</taxon>
    </lineage>
</organism>
<dbReference type="RefSeq" id="WP_167090637.1">
    <property type="nucleotide sequence ID" value="NZ_WHJG01000034.1"/>
</dbReference>
<evidence type="ECO:0000256" key="1">
    <source>
        <dbReference type="SAM" id="Phobius"/>
    </source>
</evidence>
<keyword evidence="1" id="KW-0812">Transmembrane</keyword>
<keyword evidence="3" id="KW-1185">Reference proteome</keyword>
<sequence>MSEIVPGLPATAKKMPVWLDVFSSLALFMALSIGLFGSVAIPAYEKTFSDFGVTLHPWTAWIFRKRHGFWLLAVAELVFWYVAGAARRSAILSAAACLLTMSLFVLLVFVLNLPVLSAQVWPGKAIMAGMRARQEEWFTAETDARKPLSRPPHTPELAQIQGMGARYNAPCPPFTTSDTVRCSPTRNWCAN</sequence>
<keyword evidence="1" id="KW-0472">Membrane</keyword>
<accession>A0ABX0NBP7</accession>
<evidence type="ECO:0000313" key="2">
    <source>
        <dbReference type="EMBL" id="NHZ82527.1"/>
    </source>
</evidence>
<gene>
    <name evidence="2" type="ORF">F2P44_25075</name>
</gene>
<name>A0ABX0NBP7_9BURK</name>
<reference evidence="2 3" key="1">
    <citation type="submission" date="2019-10" db="EMBL/GenBank/DDBJ databases">
        <title>Taxonomy of Antarctic Massilia spp.: description of Massilia rubra sp. nov., Massilia aquatica sp. nov., Massilia mucilaginosa sp. nov., Massilia frigida sp. nov. isolated from streams, lakes and regoliths.</title>
        <authorList>
            <person name="Holochova P."/>
            <person name="Sedlacek I."/>
            <person name="Kralova S."/>
            <person name="Maslanova I."/>
            <person name="Busse H.-J."/>
            <person name="Stankova E."/>
            <person name="Vrbovska V."/>
            <person name="Kovarovic V."/>
            <person name="Bartak M."/>
            <person name="Svec P."/>
            <person name="Pantucek R."/>
        </authorList>
    </citation>
    <scope>NUCLEOTIDE SEQUENCE [LARGE SCALE GENOMIC DNA]</scope>
    <source>
        <strain evidence="2 3">CCM 8695</strain>
    </source>
</reference>
<proteinExistence type="predicted"/>
<protein>
    <submittedName>
        <fullName evidence="2">Uncharacterized protein</fullName>
    </submittedName>
</protein>